<proteinExistence type="predicted"/>
<organism evidence="2 3">
    <name type="scientific">Macrostomum lignano</name>
    <dbReference type="NCBI Taxonomy" id="282301"/>
    <lineage>
        <taxon>Eukaryota</taxon>
        <taxon>Metazoa</taxon>
        <taxon>Spiralia</taxon>
        <taxon>Lophotrochozoa</taxon>
        <taxon>Platyhelminthes</taxon>
        <taxon>Rhabditophora</taxon>
        <taxon>Macrostomorpha</taxon>
        <taxon>Macrostomida</taxon>
        <taxon>Macrostomidae</taxon>
        <taxon>Macrostomum</taxon>
    </lineage>
</organism>
<feature type="compositionally biased region" description="Basic residues" evidence="1">
    <location>
        <begin position="70"/>
        <end position="82"/>
    </location>
</feature>
<evidence type="ECO:0000313" key="2">
    <source>
        <dbReference type="Proteomes" id="UP000095280"/>
    </source>
</evidence>
<name>A0A1I8FND1_9PLAT</name>
<dbReference type="Proteomes" id="UP000095280">
    <property type="component" value="Unplaced"/>
</dbReference>
<dbReference type="AlphaFoldDB" id="A0A1I8FND1"/>
<evidence type="ECO:0000256" key="1">
    <source>
        <dbReference type="SAM" id="MobiDB-lite"/>
    </source>
</evidence>
<protein>
    <submittedName>
        <fullName evidence="3">Autophagy-related protein</fullName>
    </submittedName>
</protein>
<reference evidence="3" key="1">
    <citation type="submission" date="2016-11" db="UniProtKB">
        <authorList>
            <consortium name="WormBaseParasite"/>
        </authorList>
    </citation>
    <scope>IDENTIFICATION</scope>
</reference>
<sequence>MKMIGSERALERICRVWPSSATCVLHMATGVSRLRFEQQGIRWLEPSLFQRLSRSSTAQARLSSNSNRSNSHHHDSRRRNGRRLRVEARQNLQDPLRGHGVDFIDQLNYQFTGGLMTIFIVIIGLRQYVGQVSELLEKPKAGPSVARGVLKILPSFNTKPASITRLES</sequence>
<dbReference type="WBParaSite" id="maker-unitig_40922-snap-gene-0.3-mRNA-1">
    <property type="protein sequence ID" value="maker-unitig_40922-snap-gene-0.3-mRNA-1"/>
    <property type="gene ID" value="maker-unitig_40922-snap-gene-0.3"/>
</dbReference>
<feature type="region of interest" description="Disordered" evidence="1">
    <location>
        <begin position="59"/>
        <end position="82"/>
    </location>
</feature>
<evidence type="ECO:0000313" key="3">
    <source>
        <dbReference type="WBParaSite" id="maker-unitig_40922-snap-gene-0.3-mRNA-1"/>
    </source>
</evidence>
<accession>A0A1I8FND1</accession>
<keyword evidence="2" id="KW-1185">Reference proteome</keyword>